<name>A0A084XX73_9PROT</name>
<keyword evidence="1" id="KW-0732">Signal</keyword>
<dbReference type="STRING" id="1457154.CAPSK01_003584"/>
<accession>A0A084XX73</accession>
<dbReference type="RefSeq" id="WP_034928689.1">
    <property type="nucleotide sequence ID" value="NZ_JDSS02000034.1"/>
</dbReference>
<feature type="chain" id="PRO_5001785542" description="DUF4148 domain-containing protein" evidence="1">
    <location>
        <begin position="25"/>
        <end position="110"/>
    </location>
</feature>
<sequence length="110" mass="12195" precursor="true">MVARILTSTALIASLLVAPTVSYADVWHRTTTEVGWTFHPDHGESTKTRADVMRELAQAKADGSYESFLRDLPMPDTNAGPGKTREQVLQELKNVTPAERAYMEELYGAN</sequence>
<reference evidence="2 3" key="1">
    <citation type="submission" date="2014-07" db="EMBL/GenBank/DDBJ databases">
        <title>Expanding our view of genomic diversity in Candidatus Accumulibacter clades.</title>
        <authorList>
            <person name="Skennerton C.T."/>
            <person name="Barr J.J."/>
            <person name="Slater F.R."/>
            <person name="Bond P.L."/>
            <person name="Tyson G.W."/>
        </authorList>
    </citation>
    <scope>NUCLEOTIDE SEQUENCE [LARGE SCALE GENOMIC DNA]</scope>
    <source>
        <strain evidence="3">SK-01</strain>
    </source>
</reference>
<evidence type="ECO:0000256" key="1">
    <source>
        <dbReference type="SAM" id="SignalP"/>
    </source>
</evidence>
<dbReference type="Proteomes" id="UP000019812">
    <property type="component" value="Unassembled WGS sequence"/>
</dbReference>
<dbReference type="EMBL" id="JDSS02000034">
    <property type="protein sequence ID" value="KFB67067.1"/>
    <property type="molecule type" value="Genomic_DNA"/>
</dbReference>
<dbReference type="AlphaFoldDB" id="A0A084XX73"/>
<gene>
    <name evidence="2" type="ORF">CAPSK01_003584</name>
</gene>
<evidence type="ECO:0000313" key="3">
    <source>
        <dbReference type="Proteomes" id="UP000019812"/>
    </source>
</evidence>
<proteinExistence type="predicted"/>
<dbReference type="Pfam" id="PF13663">
    <property type="entry name" value="DUF4148"/>
    <property type="match status" value="1"/>
</dbReference>
<feature type="signal peptide" evidence="1">
    <location>
        <begin position="1"/>
        <end position="24"/>
    </location>
</feature>
<dbReference type="InterPro" id="IPR025421">
    <property type="entry name" value="DUF4148"/>
</dbReference>
<organism evidence="2 3">
    <name type="scientific">Candidatus Accumulibacter vicinus</name>
    <dbReference type="NCBI Taxonomy" id="2954382"/>
    <lineage>
        <taxon>Bacteria</taxon>
        <taxon>Pseudomonadati</taxon>
        <taxon>Pseudomonadota</taxon>
        <taxon>Betaproteobacteria</taxon>
        <taxon>Candidatus Accumulibacter</taxon>
    </lineage>
</organism>
<evidence type="ECO:0008006" key="4">
    <source>
        <dbReference type="Google" id="ProtNLM"/>
    </source>
</evidence>
<protein>
    <recommendedName>
        <fullName evidence="4">DUF4148 domain-containing protein</fullName>
    </recommendedName>
</protein>
<evidence type="ECO:0000313" key="2">
    <source>
        <dbReference type="EMBL" id="KFB67067.1"/>
    </source>
</evidence>
<comment type="caution">
    <text evidence="2">The sequence shown here is derived from an EMBL/GenBank/DDBJ whole genome shotgun (WGS) entry which is preliminary data.</text>
</comment>